<evidence type="ECO:0000256" key="3">
    <source>
        <dbReference type="ARBA" id="ARBA00023274"/>
    </source>
</evidence>
<dbReference type="InterPro" id="IPR002132">
    <property type="entry name" value="Ribosomal_uL5"/>
</dbReference>
<name>A0A0G0D927_9BACT</name>
<dbReference type="Pfam" id="PF00281">
    <property type="entry name" value="Ribosomal_L5"/>
    <property type="match status" value="1"/>
</dbReference>
<evidence type="ECO:0000313" key="10">
    <source>
        <dbReference type="Proteomes" id="UP000034176"/>
    </source>
</evidence>
<feature type="domain" description="Large ribosomal subunit protein uL5 C-terminal" evidence="8">
    <location>
        <begin position="83"/>
        <end position="176"/>
    </location>
</feature>
<sequence>MNLWEQYQKEIKGTLQKELKISNVMAVPRLTKIVVNVGLGEALLDQKVLAKVADQLSVITGQKPSITRAKKSIATFKLRAGDKIGIKVTMRGKRMYEFLEKLIKIALPRVRDFRGVAKKNFDGSGNYSLGLREQIVFPEIEYNKIDKIRGLQLTFVTNAKNDAHAFSLLEKLGMPFEKE</sequence>
<keyword evidence="2 5" id="KW-0689">Ribosomal protein</keyword>
<dbReference type="EMBL" id="LBPN01000002">
    <property type="protein sequence ID" value="KKP59810.1"/>
    <property type="molecule type" value="Genomic_DNA"/>
</dbReference>
<dbReference type="NCBIfam" id="NF000585">
    <property type="entry name" value="PRK00010.1"/>
    <property type="match status" value="1"/>
</dbReference>
<keyword evidence="5" id="KW-0820">tRNA-binding</keyword>
<dbReference type="GO" id="GO:0000049">
    <property type="term" value="F:tRNA binding"/>
    <property type="evidence" value="ECO:0007669"/>
    <property type="project" value="UniProtKB-UniRule"/>
</dbReference>
<dbReference type="PIRSF" id="PIRSF002161">
    <property type="entry name" value="Ribosomal_L5"/>
    <property type="match status" value="1"/>
</dbReference>
<evidence type="ECO:0000259" key="7">
    <source>
        <dbReference type="Pfam" id="PF00281"/>
    </source>
</evidence>
<evidence type="ECO:0000256" key="2">
    <source>
        <dbReference type="ARBA" id="ARBA00022980"/>
    </source>
</evidence>
<evidence type="ECO:0000256" key="4">
    <source>
        <dbReference type="ARBA" id="ARBA00035245"/>
    </source>
</evidence>
<dbReference type="GO" id="GO:0003735">
    <property type="term" value="F:structural constituent of ribosome"/>
    <property type="evidence" value="ECO:0007669"/>
    <property type="project" value="InterPro"/>
</dbReference>
<dbReference type="GO" id="GO:0006412">
    <property type="term" value="P:translation"/>
    <property type="evidence" value="ECO:0007669"/>
    <property type="project" value="UniProtKB-UniRule"/>
</dbReference>
<evidence type="ECO:0000256" key="5">
    <source>
        <dbReference type="HAMAP-Rule" id="MF_01333"/>
    </source>
</evidence>
<evidence type="ECO:0000256" key="1">
    <source>
        <dbReference type="ARBA" id="ARBA00008553"/>
    </source>
</evidence>
<dbReference type="PANTHER" id="PTHR11994">
    <property type="entry name" value="60S RIBOSOMAL PROTEIN L11-RELATED"/>
    <property type="match status" value="1"/>
</dbReference>
<comment type="subunit">
    <text evidence="5">Part of the 50S ribosomal subunit; part of the 5S rRNA/L5/L18/L25 subcomplex. Contacts the 5S rRNA and the P site tRNA. Forms a bridge to the 30S subunit in the 70S ribosome.</text>
</comment>
<dbReference type="InterPro" id="IPR020930">
    <property type="entry name" value="Ribosomal_uL5_bac-type"/>
</dbReference>
<keyword evidence="3 5" id="KW-0687">Ribonucleoprotein</keyword>
<dbReference type="GO" id="GO:1990904">
    <property type="term" value="C:ribonucleoprotein complex"/>
    <property type="evidence" value="ECO:0007669"/>
    <property type="project" value="UniProtKB-KW"/>
</dbReference>
<dbReference type="GO" id="GO:0019843">
    <property type="term" value="F:rRNA binding"/>
    <property type="evidence" value="ECO:0007669"/>
    <property type="project" value="UniProtKB-UniRule"/>
</dbReference>
<comment type="function">
    <text evidence="5">This is 1 of the proteins that bind and probably mediate the attachment of the 5S RNA into the large ribosomal subunit, where it forms part of the central protuberance. In the 70S ribosome it contacts protein S13 of the 30S subunit (bridge B1b), connecting the 2 subunits; this bridge is implicated in subunit movement. Contacts the P site tRNA; the 5S rRNA and some of its associated proteins might help stabilize positioning of ribosome-bound tRNAs.</text>
</comment>
<organism evidence="9 10">
    <name type="scientific">Candidatus Gottesmanbacteria bacterium GW2011_GWA1_34_13</name>
    <dbReference type="NCBI Taxonomy" id="1618434"/>
    <lineage>
        <taxon>Bacteria</taxon>
        <taxon>Candidatus Gottesmaniibacteriota</taxon>
    </lineage>
</organism>
<dbReference type="GO" id="GO:0005840">
    <property type="term" value="C:ribosome"/>
    <property type="evidence" value="ECO:0007669"/>
    <property type="project" value="UniProtKB-KW"/>
</dbReference>
<comment type="similarity">
    <text evidence="1 5 6">Belongs to the universal ribosomal protein uL5 family.</text>
</comment>
<dbReference type="Proteomes" id="UP000034176">
    <property type="component" value="Unassembled WGS sequence"/>
</dbReference>
<dbReference type="Pfam" id="PF00673">
    <property type="entry name" value="Ribosomal_L5_C"/>
    <property type="match status" value="1"/>
</dbReference>
<evidence type="ECO:0000259" key="8">
    <source>
        <dbReference type="Pfam" id="PF00673"/>
    </source>
</evidence>
<evidence type="ECO:0000256" key="6">
    <source>
        <dbReference type="RuleBase" id="RU003930"/>
    </source>
</evidence>
<dbReference type="PATRIC" id="fig|1618434.3.peg.159"/>
<dbReference type="InterPro" id="IPR022803">
    <property type="entry name" value="Ribosomal_uL5_dom_sf"/>
</dbReference>
<accession>A0A0G0D927</accession>
<dbReference type="InterPro" id="IPR031309">
    <property type="entry name" value="Ribosomal_uL5_C"/>
</dbReference>
<dbReference type="FunFam" id="3.30.1440.10:FF:000001">
    <property type="entry name" value="50S ribosomal protein L5"/>
    <property type="match status" value="1"/>
</dbReference>
<dbReference type="Gene3D" id="3.30.1440.10">
    <property type="match status" value="1"/>
</dbReference>
<dbReference type="AlphaFoldDB" id="A0A0G0D927"/>
<keyword evidence="5" id="KW-0699">rRNA-binding</keyword>
<proteinExistence type="inferred from homology"/>
<dbReference type="InterPro" id="IPR031310">
    <property type="entry name" value="Ribosomal_uL5_N"/>
</dbReference>
<protein>
    <recommendedName>
        <fullName evidence="4 5">Large ribosomal subunit protein uL5</fullName>
    </recommendedName>
</protein>
<dbReference type="HAMAP" id="MF_01333_B">
    <property type="entry name" value="Ribosomal_uL5_B"/>
    <property type="match status" value="1"/>
</dbReference>
<dbReference type="STRING" id="1618434.UR52_C0002G0038"/>
<gene>
    <name evidence="5" type="primary">rplE</name>
    <name evidence="9" type="ORF">UR52_C0002G0038</name>
</gene>
<reference evidence="9 10" key="1">
    <citation type="journal article" date="2015" name="Nature">
        <title>rRNA introns, odd ribosomes, and small enigmatic genomes across a large radiation of phyla.</title>
        <authorList>
            <person name="Brown C.T."/>
            <person name="Hug L.A."/>
            <person name="Thomas B.C."/>
            <person name="Sharon I."/>
            <person name="Castelle C.J."/>
            <person name="Singh A."/>
            <person name="Wilkins M.J."/>
            <person name="Williams K.H."/>
            <person name="Banfield J.F."/>
        </authorList>
    </citation>
    <scope>NUCLEOTIDE SEQUENCE [LARGE SCALE GENOMIC DNA]</scope>
</reference>
<feature type="domain" description="Large ribosomal subunit protein uL5 N-terminal" evidence="7">
    <location>
        <begin position="23"/>
        <end position="79"/>
    </location>
</feature>
<dbReference type="SUPFAM" id="SSF55282">
    <property type="entry name" value="RL5-like"/>
    <property type="match status" value="1"/>
</dbReference>
<evidence type="ECO:0000313" key="9">
    <source>
        <dbReference type="EMBL" id="KKP59810.1"/>
    </source>
</evidence>
<keyword evidence="5" id="KW-0694">RNA-binding</keyword>
<comment type="caution">
    <text evidence="9">The sequence shown here is derived from an EMBL/GenBank/DDBJ whole genome shotgun (WGS) entry which is preliminary data.</text>
</comment>